<dbReference type="Pfam" id="PF00200">
    <property type="entry name" value="Disintegrin"/>
    <property type="match status" value="1"/>
</dbReference>
<evidence type="ECO:0000259" key="7">
    <source>
        <dbReference type="PROSITE" id="PS50214"/>
    </source>
</evidence>
<evidence type="ECO:0000256" key="3">
    <source>
        <dbReference type="ARBA" id="ARBA00074021"/>
    </source>
</evidence>
<dbReference type="PROSITE" id="PS50214">
    <property type="entry name" value="DISINTEGRIN_2"/>
    <property type="match status" value="1"/>
</dbReference>
<dbReference type="Proteomes" id="UP000325780">
    <property type="component" value="Unassembled WGS sequence"/>
</dbReference>
<feature type="binding site" evidence="4">
    <location>
        <position position="369"/>
    </location>
    <ligand>
        <name>Zn(2+)</name>
        <dbReference type="ChEBI" id="CHEBI:29105"/>
        <note>catalytic</note>
    </ligand>
</feature>
<feature type="domain" description="Disintegrin" evidence="7">
    <location>
        <begin position="448"/>
        <end position="535"/>
    </location>
</feature>
<dbReference type="InterPro" id="IPR001762">
    <property type="entry name" value="Disintegrin_dom"/>
</dbReference>
<dbReference type="Pfam" id="PF13688">
    <property type="entry name" value="Reprolysin_5"/>
    <property type="match status" value="1"/>
</dbReference>
<feature type="transmembrane region" description="Helical" evidence="6">
    <location>
        <begin position="632"/>
        <end position="656"/>
    </location>
</feature>
<dbReference type="SUPFAM" id="SSF55486">
    <property type="entry name" value="Metalloproteases ('zincins'), catalytic domain"/>
    <property type="match status" value="1"/>
</dbReference>
<keyword evidence="6" id="KW-0812">Transmembrane</keyword>
<dbReference type="EMBL" id="ML742059">
    <property type="protein sequence ID" value="KAE8152102.1"/>
    <property type="molecule type" value="Genomic_DNA"/>
</dbReference>
<protein>
    <recommendedName>
        <fullName evidence="3">Disintegrin and metalloproteinase domain-containing protein B</fullName>
    </recommendedName>
</protein>
<dbReference type="PANTHER" id="PTHR11905:SF222">
    <property type="entry name" value="ADAM FAMILY OF METALLOPROTEASE ADM-A (AFU_ORTHOLOGUE AFUA_6G14420)"/>
    <property type="match status" value="1"/>
</dbReference>
<evidence type="ECO:0000313" key="9">
    <source>
        <dbReference type="EMBL" id="KAE8152102.1"/>
    </source>
</evidence>
<evidence type="ECO:0000259" key="8">
    <source>
        <dbReference type="PROSITE" id="PS50215"/>
    </source>
</evidence>
<gene>
    <name evidence="9" type="ORF">BDV25DRAFT_170865</name>
</gene>
<dbReference type="SMART" id="SM00050">
    <property type="entry name" value="DISIN"/>
    <property type="match status" value="1"/>
</dbReference>
<keyword evidence="4" id="KW-0479">Metal-binding</keyword>
<dbReference type="InterPro" id="IPR024079">
    <property type="entry name" value="MetalloPept_cat_dom_sf"/>
</dbReference>
<comment type="function">
    <text evidence="2">Probable zinc protease.</text>
</comment>
<dbReference type="GO" id="GO:0046872">
    <property type="term" value="F:metal ion binding"/>
    <property type="evidence" value="ECO:0007669"/>
    <property type="project" value="UniProtKB-KW"/>
</dbReference>
<feature type="compositionally biased region" description="Pro residues" evidence="5">
    <location>
        <begin position="682"/>
        <end position="698"/>
    </location>
</feature>
<dbReference type="Gene3D" id="3.40.390.10">
    <property type="entry name" value="Collagenase (Catalytic Domain)"/>
    <property type="match status" value="1"/>
</dbReference>
<keyword evidence="6" id="KW-1133">Transmembrane helix</keyword>
<feature type="active site" evidence="4">
    <location>
        <position position="366"/>
    </location>
</feature>
<feature type="domain" description="Peptidase M12B" evidence="8">
    <location>
        <begin position="224"/>
        <end position="427"/>
    </location>
</feature>
<dbReference type="OrthoDB" id="5951731at2759"/>
<keyword evidence="4" id="KW-0862">Zinc</keyword>
<sequence length="698" mass="74881">MLTLSAHSIHFDDLADGVELRSVVINTPSHIVTPHSSFNVSLTLPGQGRGILLRLVPNDDILRSNPQVRFMDHNGLIDRSEILHASTHKVFKGEAWIEGESHTLDKVGWARIYIVRDGDHPLLDGLFSVSSRLYEIKVASESNMQKRQMMIYASSTSSSHQSARAAKKASCGSDRLLSDHIISGNDTRSLLTDSTSALGRRQSTTTTDDLIASIGSTSGCPNSRRMALVGIATDCTYTASFNSTEELRRSLISMVNTASEVFERTFNVALGLRNLTISDSACPDSASSSVPWNAACSEGDMQWRLQRFTSWRRALGDRQNAYWTLMTGCPSGSEVGVSWVGELCSPDSSTNVVARASNQWQVFAHESGHTFGAVHDCDESTCSSGTECCPLSSSTCNAGAQYLMNPASSSSQTEFSPCTIGNVCSFLGSRTTNTNCLVENNTVPTITEGECGNGIVEVGENCDCGDNCDDNDCCDGSTCRFRDNAVCDDSTGPCCTNCQFATSGTVCRQSIGTCDIEETCTGSSGSCPTDRHLPDGQNCNNSTSMFCATGECTNRDMQCRDLLTNNSTGVSSCNNDSCSLSCTIDSYGSGLCMNMNQRVRDGMPCAEGSCRSGRCQQDNARDGSWVDEHLPLVIGLSAGVGGGLIVAVLLVVIICCCCRRRQAGKNVPSTPNPVTSQMPSQQPNPPTNSEPPPHYRYA</sequence>
<evidence type="ECO:0000256" key="1">
    <source>
        <dbReference type="ARBA" id="ARBA00023157"/>
    </source>
</evidence>
<dbReference type="PANTHER" id="PTHR11905">
    <property type="entry name" value="ADAM A DISINTEGRIN AND METALLOPROTEASE DOMAIN"/>
    <property type="match status" value="1"/>
</dbReference>
<dbReference type="InterPro" id="IPR034028">
    <property type="entry name" value="ZnMc_ADAM_fungal"/>
</dbReference>
<evidence type="ECO:0000256" key="2">
    <source>
        <dbReference type="ARBA" id="ARBA00056552"/>
    </source>
</evidence>
<dbReference type="CDD" id="cd04271">
    <property type="entry name" value="ZnMc_ADAM_fungal"/>
    <property type="match status" value="1"/>
</dbReference>
<keyword evidence="1" id="KW-1015">Disulfide bond</keyword>
<accession>A0A5N6U0F1</accession>
<dbReference type="CDD" id="cd12094">
    <property type="entry name" value="TM_ErbB2"/>
    <property type="match status" value="1"/>
</dbReference>
<feature type="binding site" evidence="4">
    <location>
        <position position="375"/>
    </location>
    <ligand>
        <name>Zn(2+)</name>
        <dbReference type="ChEBI" id="CHEBI:29105"/>
        <note>catalytic</note>
    </ligand>
</feature>
<feature type="region of interest" description="Disordered" evidence="5">
    <location>
        <begin position="665"/>
        <end position="698"/>
    </location>
</feature>
<evidence type="ECO:0000256" key="5">
    <source>
        <dbReference type="SAM" id="MobiDB-lite"/>
    </source>
</evidence>
<dbReference type="PRINTS" id="PR00289">
    <property type="entry name" value="DISINTEGRIN"/>
</dbReference>
<dbReference type="AlphaFoldDB" id="A0A5N6U0F1"/>
<keyword evidence="6" id="KW-0472">Membrane</keyword>
<evidence type="ECO:0000256" key="4">
    <source>
        <dbReference type="PROSITE-ProRule" id="PRU00276"/>
    </source>
</evidence>
<keyword evidence="10" id="KW-1185">Reference proteome</keyword>
<comment type="caution">
    <text evidence="4">Lacks conserved residue(s) required for the propagation of feature annotation.</text>
</comment>
<proteinExistence type="predicted"/>
<evidence type="ECO:0000313" key="10">
    <source>
        <dbReference type="Proteomes" id="UP000325780"/>
    </source>
</evidence>
<feature type="binding site" evidence="4">
    <location>
        <position position="365"/>
    </location>
    <ligand>
        <name>Zn(2+)</name>
        <dbReference type="ChEBI" id="CHEBI:29105"/>
        <note>catalytic</note>
    </ligand>
</feature>
<dbReference type="FunFam" id="4.10.70.10:FF:000003">
    <property type="entry name" value="Disintegrin and metalloproteinase domain-containing protein 17"/>
    <property type="match status" value="1"/>
</dbReference>
<dbReference type="InterPro" id="IPR036436">
    <property type="entry name" value="Disintegrin_dom_sf"/>
</dbReference>
<name>A0A5N6U0F1_ASPAV</name>
<dbReference type="GO" id="GO:0006508">
    <property type="term" value="P:proteolysis"/>
    <property type="evidence" value="ECO:0007669"/>
    <property type="project" value="InterPro"/>
</dbReference>
<reference evidence="9 10" key="1">
    <citation type="submission" date="2019-04" db="EMBL/GenBank/DDBJ databases">
        <title>Friends and foes A comparative genomics study of 23 Aspergillus species from section Flavi.</title>
        <authorList>
            <consortium name="DOE Joint Genome Institute"/>
            <person name="Kjaerbolling I."/>
            <person name="Vesth T."/>
            <person name="Frisvad J.C."/>
            <person name="Nybo J.L."/>
            <person name="Theobald S."/>
            <person name="Kildgaard S."/>
            <person name="Isbrandt T."/>
            <person name="Kuo A."/>
            <person name="Sato A."/>
            <person name="Lyhne E.K."/>
            <person name="Kogle M.E."/>
            <person name="Wiebenga A."/>
            <person name="Kun R.S."/>
            <person name="Lubbers R.J."/>
            <person name="Makela M.R."/>
            <person name="Barry K."/>
            <person name="Chovatia M."/>
            <person name="Clum A."/>
            <person name="Daum C."/>
            <person name="Haridas S."/>
            <person name="He G."/>
            <person name="LaButti K."/>
            <person name="Lipzen A."/>
            <person name="Mondo S."/>
            <person name="Riley R."/>
            <person name="Salamov A."/>
            <person name="Simmons B.A."/>
            <person name="Magnuson J.K."/>
            <person name="Henrissat B."/>
            <person name="Mortensen U.H."/>
            <person name="Larsen T.O."/>
            <person name="Devries R.P."/>
            <person name="Grigoriev I.V."/>
            <person name="Machida M."/>
            <person name="Baker S.E."/>
            <person name="Andersen M.R."/>
        </authorList>
    </citation>
    <scope>NUCLEOTIDE SEQUENCE [LARGE SCALE GENOMIC DNA]</scope>
    <source>
        <strain evidence="9 10">IBT 18842</strain>
    </source>
</reference>
<dbReference type="GO" id="GO:0004222">
    <property type="term" value="F:metalloendopeptidase activity"/>
    <property type="evidence" value="ECO:0007669"/>
    <property type="project" value="InterPro"/>
</dbReference>
<organism evidence="9 10">
    <name type="scientific">Aspergillus avenaceus</name>
    <dbReference type="NCBI Taxonomy" id="36643"/>
    <lineage>
        <taxon>Eukaryota</taxon>
        <taxon>Fungi</taxon>
        <taxon>Dikarya</taxon>
        <taxon>Ascomycota</taxon>
        <taxon>Pezizomycotina</taxon>
        <taxon>Eurotiomycetes</taxon>
        <taxon>Eurotiomycetidae</taxon>
        <taxon>Eurotiales</taxon>
        <taxon>Aspergillaceae</taxon>
        <taxon>Aspergillus</taxon>
        <taxon>Aspergillus subgen. Circumdati</taxon>
    </lineage>
</organism>
<dbReference type="Gene3D" id="4.10.70.10">
    <property type="entry name" value="Disintegrin domain"/>
    <property type="match status" value="1"/>
</dbReference>
<evidence type="ECO:0000256" key="6">
    <source>
        <dbReference type="SAM" id="Phobius"/>
    </source>
</evidence>
<dbReference type="PROSITE" id="PS50215">
    <property type="entry name" value="ADAM_MEPRO"/>
    <property type="match status" value="1"/>
</dbReference>
<dbReference type="InterPro" id="IPR001590">
    <property type="entry name" value="Peptidase_M12B"/>
</dbReference>
<dbReference type="SUPFAM" id="SSF57552">
    <property type="entry name" value="Blood coagulation inhibitor (disintegrin)"/>
    <property type="match status" value="1"/>
</dbReference>